<sequence>MAQPKPVKVLQVSPVAPTPPQTTTSTAPATLPLTFFDVFWLRFPPVERVFFYKFPYPTTSFFNSILPKLNTRAPTLPSSCRQHHLAP</sequence>
<organism evidence="1 2">
    <name type="scientific">Bauhinia variegata</name>
    <name type="common">Purple orchid tree</name>
    <name type="synonym">Phanera variegata</name>
    <dbReference type="NCBI Taxonomy" id="167791"/>
    <lineage>
        <taxon>Eukaryota</taxon>
        <taxon>Viridiplantae</taxon>
        <taxon>Streptophyta</taxon>
        <taxon>Embryophyta</taxon>
        <taxon>Tracheophyta</taxon>
        <taxon>Spermatophyta</taxon>
        <taxon>Magnoliopsida</taxon>
        <taxon>eudicotyledons</taxon>
        <taxon>Gunneridae</taxon>
        <taxon>Pentapetalae</taxon>
        <taxon>rosids</taxon>
        <taxon>fabids</taxon>
        <taxon>Fabales</taxon>
        <taxon>Fabaceae</taxon>
        <taxon>Cercidoideae</taxon>
        <taxon>Cercideae</taxon>
        <taxon>Bauhiniinae</taxon>
        <taxon>Bauhinia</taxon>
    </lineage>
</organism>
<keyword evidence="2" id="KW-1185">Reference proteome</keyword>
<accession>A0ACB9PGQ9</accession>
<protein>
    <submittedName>
        <fullName evidence="1">Uncharacterized protein</fullName>
    </submittedName>
</protein>
<reference evidence="1 2" key="1">
    <citation type="journal article" date="2022" name="DNA Res.">
        <title>Chromosomal-level genome assembly of the orchid tree Bauhinia variegata (Leguminosae; Cercidoideae) supports the allotetraploid origin hypothesis of Bauhinia.</title>
        <authorList>
            <person name="Zhong Y."/>
            <person name="Chen Y."/>
            <person name="Zheng D."/>
            <person name="Pang J."/>
            <person name="Liu Y."/>
            <person name="Luo S."/>
            <person name="Meng S."/>
            <person name="Qian L."/>
            <person name="Wei D."/>
            <person name="Dai S."/>
            <person name="Zhou R."/>
        </authorList>
    </citation>
    <scope>NUCLEOTIDE SEQUENCE [LARGE SCALE GENOMIC DNA]</scope>
    <source>
        <strain evidence="1">BV-YZ2020</strain>
    </source>
</reference>
<dbReference type="EMBL" id="CM039429">
    <property type="protein sequence ID" value="KAI4346681.1"/>
    <property type="molecule type" value="Genomic_DNA"/>
</dbReference>
<comment type="caution">
    <text evidence="1">The sequence shown here is derived from an EMBL/GenBank/DDBJ whole genome shotgun (WGS) entry which is preliminary data.</text>
</comment>
<proteinExistence type="predicted"/>
<gene>
    <name evidence="1" type="ORF">L6164_007554</name>
</gene>
<dbReference type="Proteomes" id="UP000828941">
    <property type="component" value="Chromosome 4"/>
</dbReference>
<evidence type="ECO:0000313" key="2">
    <source>
        <dbReference type="Proteomes" id="UP000828941"/>
    </source>
</evidence>
<evidence type="ECO:0000313" key="1">
    <source>
        <dbReference type="EMBL" id="KAI4346681.1"/>
    </source>
</evidence>
<name>A0ACB9PGQ9_BAUVA</name>